<organism evidence="5 6">
    <name type="scientific">Acacia crassicarpa</name>
    <name type="common">northern wattle</name>
    <dbReference type="NCBI Taxonomy" id="499986"/>
    <lineage>
        <taxon>Eukaryota</taxon>
        <taxon>Viridiplantae</taxon>
        <taxon>Streptophyta</taxon>
        <taxon>Embryophyta</taxon>
        <taxon>Tracheophyta</taxon>
        <taxon>Spermatophyta</taxon>
        <taxon>Magnoliopsida</taxon>
        <taxon>eudicotyledons</taxon>
        <taxon>Gunneridae</taxon>
        <taxon>Pentapetalae</taxon>
        <taxon>rosids</taxon>
        <taxon>fabids</taxon>
        <taxon>Fabales</taxon>
        <taxon>Fabaceae</taxon>
        <taxon>Caesalpinioideae</taxon>
        <taxon>mimosoid clade</taxon>
        <taxon>Acacieae</taxon>
        <taxon>Acacia</taxon>
    </lineage>
</organism>
<evidence type="ECO:0000313" key="6">
    <source>
        <dbReference type="Proteomes" id="UP001293593"/>
    </source>
</evidence>
<protein>
    <submittedName>
        <fullName evidence="5">Uncharacterized protein</fullName>
    </submittedName>
</protein>
<dbReference type="Proteomes" id="UP001293593">
    <property type="component" value="Unassembled WGS sequence"/>
</dbReference>
<dbReference type="EMBL" id="JAWXYG010000019">
    <property type="protein sequence ID" value="KAK4252819.1"/>
    <property type="molecule type" value="Genomic_DNA"/>
</dbReference>
<sequence length="162" mass="19022">MKRDPLQLRDIKRWRKISVDGKLKQTSFLIHSFPTQPSKNADFIKKTSRYHPTTLHNFTAEKKFVYETTGKKSLRREAEQWLQVPEKTKASKAYSRREQKNKRLSRRQSVAAAGTSWKSGVRRSTRIKTRPLEYWKGEDLFMVAYTRVSVTISLTIWTCVGI</sequence>
<dbReference type="GO" id="GO:0051455">
    <property type="term" value="P:spindle attachment to meiosis I kinetochore"/>
    <property type="evidence" value="ECO:0007669"/>
    <property type="project" value="TreeGrafter"/>
</dbReference>
<feature type="region of interest" description="Disordered" evidence="4">
    <location>
        <begin position="86"/>
        <end position="111"/>
    </location>
</feature>
<evidence type="ECO:0000256" key="1">
    <source>
        <dbReference type="ARBA" id="ARBA00004123"/>
    </source>
</evidence>
<evidence type="ECO:0000256" key="3">
    <source>
        <dbReference type="ARBA" id="ARBA00023242"/>
    </source>
</evidence>
<comment type="caution">
    <text evidence="5">The sequence shown here is derived from an EMBL/GenBank/DDBJ whole genome shotgun (WGS) entry which is preliminary data.</text>
</comment>
<proteinExistence type="inferred from homology"/>
<dbReference type="GO" id="GO:0000776">
    <property type="term" value="C:kinetochore"/>
    <property type="evidence" value="ECO:0007669"/>
    <property type="project" value="InterPro"/>
</dbReference>
<dbReference type="PANTHER" id="PTHR16684:SF11">
    <property type="entry name" value="CENTROMERE PROTEIN C"/>
    <property type="match status" value="1"/>
</dbReference>
<comment type="subcellular location">
    <subcellularLocation>
        <location evidence="1">Nucleus</location>
    </subcellularLocation>
</comment>
<gene>
    <name evidence="5" type="ORF">QN277_010966</name>
</gene>
<dbReference type="GO" id="GO:0005634">
    <property type="term" value="C:nucleus"/>
    <property type="evidence" value="ECO:0007669"/>
    <property type="project" value="UniProtKB-SubCell"/>
</dbReference>
<dbReference type="GO" id="GO:0019237">
    <property type="term" value="F:centromeric DNA binding"/>
    <property type="evidence" value="ECO:0007669"/>
    <property type="project" value="InterPro"/>
</dbReference>
<reference evidence="5" key="1">
    <citation type="submission" date="2023-10" db="EMBL/GenBank/DDBJ databases">
        <title>Chromosome-level genome of the transformable northern wattle, Acacia crassicarpa.</title>
        <authorList>
            <person name="Massaro I."/>
            <person name="Sinha N.R."/>
            <person name="Poethig S."/>
            <person name="Leichty A.R."/>
        </authorList>
    </citation>
    <scope>NUCLEOTIDE SEQUENCE</scope>
    <source>
        <strain evidence="5">Acra3RX</strain>
        <tissue evidence="5">Leaf</tissue>
    </source>
</reference>
<comment type="similarity">
    <text evidence="2">Belongs to the CENP-C/MIF2 family.</text>
</comment>
<name>A0AAE1M5S5_9FABA</name>
<keyword evidence="3" id="KW-0539">Nucleus</keyword>
<dbReference type="PANTHER" id="PTHR16684">
    <property type="entry name" value="CENTROMERE PROTEIN C"/>
    <property type="match status" value="1"/>
</dbReference>
<evidence type="ECO:0000256" key="4">
    <source>
        <dbReference type="SAM" id="MobiDB-lite"/>
    </source>
</evidence>
<accession>A0AAE1M5S5</accession>
<keyword evidence="6" id="KW-1185">Reference proteome</keyword>
<evidence type="ECO:0000313" key="5">
    <source>
        <dbReference type="EMBL" id="KAK4252819.1"/>
    </source>
</evidence>
<dbReference type="AlphaFoldDB" id="A0AAE1M5S5"/>
<evidence type="ECO:0000256" key="2">
    <source>
        <dbReference type="ARBA" id="ARBA00010291"/>
    </source>
</evidence>
<dbReference type="GO" id="GO:0051315">
    <property type="term" value="P:attachment of mitotic spindle microtubules to kinetochore"/>
    <property type="evidence" value="ECO:0007669"/>
    <property type="project" value="TreeGrafter"/>
</dbReference>
<dbReference type="InterPro" id="IPR028386">
    <property type="entry name" value="CENP-C/Mif2/cnp3"/>
</dbReference>
<dbReference type="GO" id="GO:0051382">
    <property type="term" value="P:kinetochore assembly"/>
    <property type="evidence" value="ECO:0007669"/>
    <property type="project" value="InterPro"/>
</dbReference>